<reference evidence="1" key="1">
    <citation type="submission" date="2021-06" db="EMBL/GenBank/DDBJ databases">
        <title>Comparative genomics, transcriptomics and evolutionary studies reveal genomic signatures of adaptation to plant cell wall in hemibiotrophic fungi.</title>
        <authorList>
            <consortium name="DOE Joint Genome Institute"/>
            <person name="Baroncelli R."/>
            <person name="Diaz J.F."/>
            <person name="Benocci T."/>
            <person name="Peng M."/>
            <person name="Battaglia E."/>
            <person name="Haridas S."/>
            <person name="Andreopoulos W."/>
            <person name="Labutti K."/>
            <person name="Pangilinan J."/>
            <person name="Floch G.L."/>
            <person name="Makela M.R."/>
            <person name="Henrissat B."/>
            <person name="Grigoriev I.V."/>
            <person name="Crouch J.A."/>
            <person name="De Vries R.P."/>
            <person name="Sukno S.A."/>
            <person name="Thon M.R."/>
        </authorList>
    </citation>
    <scope>NUCLEOTIDE SEQUENCE</scope>
    <source>
        <strain evidence="1">CBS 102054</strain>
    </source>
</reference>
<dbReference type="AlphaFoldDB" id="A0AAJ0EGK8"/>
<organism evidence="1 2">
    <name type="scientific">Colletotrichum phormii</name>
    <dbReference type="NCBI Taxonomy" id="359342"/>
    <lineage>
        <taxon>Eukaryota</taxon>
        <taxon>Fungi</taxon>
        <taxon>Dikarya</taxon>
        <taxon>Ascomycota</taxon>
        <taxon>Pezizomycotina</taxon>
        <taxon>Sordariomycetes</taxon>
        <taxon>Hypocreomycetidae</taxon>
        <taxon>Glomerellales</taxon>
        <taxon>Glomerellaceae</taxon>
        <taxon>Colletotrichum</taxon>
        <taxon>Colletotrichum acutatum species complex</taxon>
    </lineage>
</organism>
<comment type="caution">
    <text evidence="1">The sequence shown here is derived from an EMBL/GenBank/DDBJ whole genome shotgun (WGS) entry which is preliminary data.</text>
</comment>
<dbReference type="EMBL" id="JAHMHQ010000011">
    <property type="protein sequence ID" value="KAK1636161.1"/>
    <property type="molecule type" value="Genomic_DNA"/>
</dbReference>
<accession>A0AAJ0EGK8</accession>
<proteinExistence type="predicted"/>
<evidence type="ECO:0000313" key="1">
    <source>
        <dbReference type="EMBL" id="KAK1636161.1"/>
    </source>
</evidence>
<evidence type="ECO:0000313" key="2">
    <source>
        <dbReference type="Proteomes" id="UP001243989"/>
    </source>
</evidence>
<dbReference type="Proteomes" id="UP001243989">
    <property type="component" value="Unassembled WGS sequence"/>
</dbReference>
<name>A0AAJ0EGK8_9PEZI</name>
<dbReference type="GeneID" id="85475353"/>
<gene>
    <name evidence="1" type="ORF">BDP81DRAFT_429150</name>
</gene>
<keyword evidence="2" id="KW-1185">Reference proteome</keyword>
<sequence length="72" mass="8179">MSLSLSSASSMPPNKRKTFFHLPRELRDMIYRFYVVSDGGYVLNPESNRLRDAMGRPIDLALSYSANVLPTK</sequence>
<dbReference type="RefSeq" id="XP_060444768.1">
    <property type="nucleotide sequence ID" value="XM_060590491.1"/>
</dbReference>
<protein>
    <submittedName>
        <fullName evidence="1">Uncharacterized protein</fullName>
    </submittedName>
</protein>